<evidence type="ECO:0000256" key="1">
    <source>
        <dbReference type="SAM" id="Coils"/>
    </source>
</evidence>
<dbReference type="EMBL" id="CP019063">
    <property type="protein sequence ID" value="AVF37847.1"/>
    <property type="molecule type" value="Genomic_DNA"/>
</dbReference>
<feature type="coiled-coil region" evidence="1">
    <location>
        <begin position="241"/>
        <end position="303"/>
    </location>
</feature>
<evidence type="ECO:0000256" key="3">
    <source>
        <dbReference type="SAM" id="Phobius"/>
    </source>
</evidence>
<organism evidence="4 5">
    <name type="scientific">Rahnella sikkimica</name>
    <dbReference type="NCBI Taxonomy" id="1805933"/>
    <lineage>
        <taxon>Bacteria</taxon>
        <taxon>Pseudomonadati</taxon>
        <taxon>Pseudomonadota</taxon>
        <taxon>Gammaproteobacteria</taxon>
        <taxon>Enterobacterales</taxon>
        <taxon>Yersiniaceae</taxon>
        <taxon>Rahnella</taxon>
    </lineage>
</organism>
<sequence length="363" mass="40253">MSVIQSLIKQAFGTGNSNEAASFLASACNRMKAMDKTTIAREVESALKGVSFGRSDADKAKIKTVFKDTAVTLERLASLEKQVRSLTNELAVARHKPATVNSDNGNLEEIGRMRDEAFRLNARISELQRQAEIQRIQHADELALVRSRQRTAGASTSAELDAANKLISYTGSQMAAMAAARDKLQQRLDQMESDSESRAGEEESKRHAANRRADGNYALLEQQKELTSEANRKISQLRVSLKREEFEGQSAKENLAKLKKLLAERDDENARLTEGFRQNEEDCERLGNALERTQQEFAAYKAKKERFSRWIHMPGAMMGIAVSAIILYSGAQPGHLYDSLAPAALLGSVVYALSHMIAYTRKA</sequence>
<evidence type="ECO:0000313" key="5">
    <source>
        <dbReference type="Proteomes" id="UP000239197"/>
    </source>
</evidence>
<keyword evidence="5" id="KW-1185">Reference proteome</keyword>
<gene>
    <name evidence="4" type="ORF">BV494_23480</name>
</gene>
<keyword evidence="4" id="KW-0614">Plasmid</keyword>
<name>A0A2L1UY57_9GAMM</name>
<proteinExistence type="predicted"/>
<keyword evidence="3" id="KW-1133">Transmembrane helix</keyword>
<feature type="compositionally biased region" description="Basic and acidic residues" evidence="2">
    <location>
        <begin position="183"/>
        <end position="214"/>
    </location>
</feature>
<dbReference type="RefSeq" id="WP_104925185.1">
    <property type="nucleotide sequence ID" value="NZ_CP019063.1"/>
</dbReference>
<feature type="transmembrane region" description="Helical" evidence="3">
    <location>
        <begin position="340"/>
        <end position="359"/>
    </location>
</feature>
<keyword evidence="1" id="KW-0175">Coiled coil</keyword>
<evidence type="ECO:0000313" key="4">
    <source>
        <dbReference type="EMBL" id="AVF37847.1"/>
    </source>
</evidence>
<feature type="coiled-coil region" evidence="1">
    <location>
        <begin position="69"/>
        <end position="130"/>
    </location>
</feature>
<geneLocation type="plasmid" evidence="4 5">
    <name>unnamed1</name>
</geneLocation>
<protein>
    <submittedName>
        <fullName evidence="4">Uncharacterized protein</fullName>
    </submittedName>
</protein>
<feature type="transmembrane region" description="Helical" evidence="3">
    <location>
        <begin position="310"/>
        <end position="328"/>
    </location>
</feature>
<dbReference type="OrthoDB" id="6502247at2"/>
<dbReference type="Proteomes" id="UP000239197">
    <property type="component" value="Plasmid unnamed1"/>
</dbReference>
<reference evidence="5" key="1">
    <citation type="submission" date="2017-01" db="EMBL/GenBank/DDBJ databases">
        <title>Genome sequence of Rouxiella sp. ERMR1:05.</title>
        <authorList>
            <person name="Kumar R."/>
            <person name="Singh D."/>
            <person name="Kumar S."/>
        </authorList>
    </citation>
    <scope>NUCLEOTIDE SEQUENCE [LARGE SCALE GENOMIC DNA]</scope>
    <source>
        <strain evidence="5">ERMR1:05</strain>
        <plasmid evidence="5">unnamed1</plasmid>
    </source>
</reference>
<evidence type="ECO:0000256" key="2">
    <source>
        <dbReference type="SAM" id="MobiDB-lite"/>
    </source>
</evidence>
<dbReference type="KEGG" id="rox:BV494_23480"/>
<keyword evidence="3" id="KW-0472">Membrane</keyword>
<accession>A0A2L1UY57</accession>
<keyword evidence="3" id="KW-0812">Transmembrane</keyword>
<feature type="region of interest" description="Disordered" evidence="2">
    <location>
        <begin position="183"/>
        <end position="216"/>
    </location>
</feature>
<dbReference type="AlphaFoldDB" id="A0A2L1UY57"/>